<dbReference type="Pfam" id="PF00579">
    <property type="entry name" value="tRNA-synt_1b"/>
    <property type="match status" value="1"/>
</dbReference>
<dbReference type="PANTHER" id="PTHR43766:SF1">
    <property type="entry name" value="TRYPTOPHAN--TRNA LIGASE, MITOCHONDRIAL"/>
    <property type="match status" value="1"/>
</dbReference>
<dbReference type="NCBIfam" id="TIGR00233">
    <property type="entry name" value="trpS"/>
    <property type="match status" value="1"/>
</dbReference>
<accession>A0A0T7DBP5</accession>
<evidence type="ECO:0000256" key="8">
    <source>
        <dbReference type="ARBA" id="ARBA00049929"/>
    </source>
</evidence>
<keyword evidence="13" id="KW-1185">Reference proteome</keyword>
<dbReference type="GO" id="GO:0005524">
    <property type="term" value="F:ATP binding"/>
    <property type="evidence" value="ECO:0007669"/>
    <property type="project" value="UniProtKB-KW"/>
</dbReference>
<organism evidence="11 14">
    <name type="scientific">Vibrio crassostreae</name>
    <dbReference type="NCBI Taxonomy" id="246167"/>
    <lineage>
        <taxon>Bacteria</taxon>
        <taxon>Pseudomonadati</taxon>
        <taxon>Pseudomonadota</taxon>
        <taxon>Gammaproteobacteria</taxon>
        <taxon>Vibrionales</taxon>
        <taxon>Vibrionaceae</taxon>
        <taxon>Vibrio</taxon>
    </lineage>
</organism>
<sequence length="340" mass="37641">MKTPQSTNKPEIILTGDRATGPLHLGHYVGSLQQRTSLQHIHDQTILVADMQGLTDNAHNPSKVSSNILNVVADYLAVGIDPTKTTICLQSQLPALAELTMFYSNLVSIARLERNPTVKSEIQNKEFGRSIPAGFLTYPISQAADITAFNATLIPVGDDQLPMLEQTNEIVRKVNSLAGKPILNECKPLLSNASRLPSTDGKNKMSKSMGNAINLGASEKEIRAAVKSMYTDPNHLRIEDPGQVEGNIVFTYLDAFHTDAQYVNELKDHYRRGGLGDGQTKKVLEECLQEMIRPIRARRAELLDDKAQLIDILRQGTQLSRERTETVLFDVKELFGLNIL</sequence>
<dbReference type="EC" id="6.1.1.2" evidence="2 9"/>
<comment type="catalytic activity">
    <reaction evidence="8">
        <text>tRNA(Trp) + L-tryptophan + ATP = L-tryptophyl-tRNA(Trp) + AMP + diphosphate + H(+)</text>
        <dbReference type="Rhea" id="RHEA:24080"/>
        <dbReference type="Rhea" id="RHEA-COMP:9671"/>
        <dbReference type="Rhea" id="RHEA-COMP:9705"/>
        <dbReference type="ChEBI" id="CHEBI:15378"/>
        <dbReference type="ChEBI" id="CHEBI:30616"/>
        <dbReference type="ChEBI" id="CHEBI:33019"/>
        <dbReference type="ChEBI" id="CHEBI:57912"/>
        <dbReference type="ChEBI" id="CHEBI:78442"/>
        <dbReference type="ChEBI" id="CHEBI:78535"/>
        <dbReference type="ChEBI" id="CHEBI:456215"/>
        <dbReference type="EC" id="6.1.1.2"/>
    </reaction>
</comment>
<evidence type="ECO:0000256" key="2">
    <source>
        <dbReference type="ARBA" id="ARBA00013161"/>
    </source>
</evidence>
<evidence type="ECO:0000256" key="9">
    <source>
        <dbReference type="NCBIfam" id="TIGR00233"/>
    </source>
</evidence>
<dbReference type="EMBL" id="CCJV01000083">
    <property type="protein sequence ID" value="CDT32543.1"/>
    <property type="molecule type" value="Genomic_DNA"/>
</dbReference>
<comment type="caution">
    <text evidence="11">The sequence shown here is derived from an EMBL/GenBank/DDBJ whole genome shotgun (WGS) entry which is preliminary data.</text>
</comment>
<evidence type="ECO:0000256" key="4">
    <source>
        <dbReference type="ARBA" id="ARBA00022741"/>
    </source>
</evidence>
<dbReference type="Gene3D" id="1.10.240.10">
    <property type="entry name" value="Tyrosyl-Transfer RNA Synthetase"/>
    <property type="match status" value="1"/>
</dbReference>
<proteinExistence type="inferred from homology"/>
<name>A0A0T7DBP5_9VIBR</name>
<evidence type="ECO:0000256" key="5">
    <source>
        <dbReference type="ARBA" id="ARBA00022840"/>
    </source>
</evidence>
<evidence type="ECO:0000313" key="11">
    <source>
        <dbReference type="EMBL" id="CDT32543.1"/>
    </source>
</evidence>
<dbReference type="FunFam" id="3.40.50.620:FF:000094">
    <property type="entry name" value="Tryptophan--tRNA ligase"/>
    <property type="match status" value="1"/>
</dbReference>
<dbReference type="SUPFAM" id="SSF52374">
    <property type="entry name" value="Nucleotidylyl transferase"/>
    <property type="match status" value="1"/>
</dbReference>
<reference evidence="14" key="2">
    <citation type="submission" date="2014-06" db="EMBL/GenBank/DDBJ databases">
        <authorList>
            <person name="Le Roux Frederique"/>
        </authorList>
    </citation>
    <scope>NUCLEOTIDE SEQUENCE [LARGE SCALE GENOMIC DNA]</scope>
    <source>
        <strain evidence="14">J5-5</strain>
    </source>
</reference>
<dbReference type="AlphaFoldDB" id="A0A0T7DBP5"/>
<dbReference type="OrthoDB" id="9801042at2"/>
<comment type="similarity">
    <text evidence="1 10">Belongs to the class-I aminoacyl-tRNA synthetase family.</text>
</comment>
<dbReference type="InterPro" id="IPR002305">
    <property type="entry name" value="aa-tRNA-synth_Ic"/>
</dbReference>
<evidence type="ECO:0000256" key="10">
    <source>
        <dbReference type="RuleBase" id="RU363036"/>
    </source>
</evidence>
<dbReference type="CDD" id="cd00806">
    <property type="entry name" value="TrpRS_core"/>
    <property type="match status" value="1"/>
</dbReference>
<dbReference type="Gene3D" id="3.40.50.620">
    <property type="entry name" value="HUPs"/>
    <property type="match status" value="1"/>
</dbReference>
<protein>
    <recommendedName>
        <fullName evidence="2 9">Tryptophan--tRNA ligase</fullName>
        <ecNumber evidence="2 9">6.1.1.2</ecNumber>
    </recommendedName>
</protein>
<dbReference type="Proteomes" id="UP000049077">
    <property type="component" value="Unassembled WGS sequence"/>
</dbReference>
<keyword evidence="6 10" id="KW-0648">Protein biosynthesis</keyword>
<evidence type="ECO:0000313" key="14">
    <source>
        <dbReference type="Proteomes" id="UP000049495"/>
    </source>
</evidence>
<evidence type="ECO:0000256" key="3">
    <source>
        <dbReference type="ARBA" id="ARBA00022598"/>
    </source>
</evidence>
<keyword evidence="4 10" id="KW-0547">Nucleotide-binding</keyword>
<dbReference type="GO" id="GO:0005829">
    <property type="term" value="C:cytosol"/>
    <property type="evidence" value="ECO:0007669"/>
    <property type="project" value="TreeGrafter"/>
</dbReference>
<dbReference type="InterPro" id="IPR050203">
    <property type="entry name" value="Trp-tRNA_synthetase"/>
</dbReference>
<dbReference type="GO" id="GO:0004830">
    <property type="term" value="F:tryptophan-tRNA ligase activity"/>
    <property type="evidence" value="ECO:0007669"/>
    <property type="project" value="UniProtKB-UniRule"/>
</dbReference>
<dbReference type="InterPro" id="IPR002306">
    <property type="entry name" value="Trp-tRNA-ligase"/>
</dbReference>
<dbReference type="GeneID" id="93902123"/>
<evidence type="ECO:0000256" key="6">
    <source>
        <dbReference type="ARBA" id="ARBA00022917"/>
    </source>
</evidence>
<evidence type="ECO:0000256" key="1">
    <source>
        <dbReference type="ARBA" id="ARBA00005594"/>
    </source>
</evidence>
<dbReference type="EMBL" id="CCJX01000166">
    <property type="protein sequence ID" value="CDT68139.1"/>
    <property type="molecule type" value="Genomic_DNA"/>
</dbReference>
<reference evidence="11 13" key="1">
    <citation type="submission" date="2014-06" db="EMBL/GenBank/DDBJ databases">
        <authorList>
            <person name="Le Roux F."/>
        </authorList>
    </citation>
    <scope>NUCLEOTIDE SEQUENCE</scope>
    <source>
        <strain evidence="12 13">J5-4</strain>
        <strain evidence="11">J5-5</strain>
    </source>
</reference>
<evidence type="ECO:0000313" key="12">
    <source>
        <dbReference type="EMBL" id="CDT68139.1"/>
    </source>
</evidence>
<evidence type="ECO:0000313" key="13">
    <source>
        <dbReference type="Proteomes" id="UP000049077"/>
    </source>
</evidence>
<dbReference type="Proteomes" id="UP000049495">
    <property type="component" value="Unassembled WGS sequence"/>
</dbReference>
<dbReference type="FunFam" id="1.10.240.10:FF:000005">
    <property type="entry name" value="Tryptophan--tRNA ligase"/>
    <property type="match status" value="1"/>
</dbReference>
<dbReference type="RefSeq" id="WP_048660246.1">
    <property type="nucleotide sequence ID" value="NZ_AP025477.1"/>
</dbReference>
<evidence type="ECO:0000256" key="7">
    <source>
        <dbReference type="ARBA" id="ARBA00023146"/>
    </source>
</evidence>
<dbReference type="PANTHER" id="PTHR43766">
    <property type="entry name" value="TRYPTOPHAN--TRNA LIGASE, MITOCHONDRIAL"/>
    <property type="match status" value="1"/>
</dbReference>
<keyword evidence="7 10" id="KW-0030">Aminoacyl-tRNA synthetase</keyword>
<dbReference type="PRINTS" id="PR01039">
    <property type="entry name" value="TRNASYNTHTRP"/>
</dbReference>
<dbReference type="InterPro" id="IPR014729">
    <property type="entry name" value="Rossmann-like_a/b/a_fold"/>
</dbReference>
<dbReference type="GO" id="GO:0006436">
    <property type="term" value="P:tryptophanyl-tRNA aminoacylation"/>
    <property type="evidence" value="ECO:0007669"/>
    <property type="project" value="UniProtKB-UniRule"/>
</dbReference>
<gene>
    <name evidence="12" type="ORF">VCR4J5_780193</name>
    <name evidence="11" type="ORF">VCR5J5_240314</name>
</gene>
<keyword evidence="3 10" id="KW-0436">Ligase</keyword>
<keyword evidence="5 10" id="KW-0067">ATP-binding</keyword>